<name>A0A8E6EZZ2_9BACT</name>
<feature type="chain" id="PRO_5034036985" description="Transporter" evidence="1">
    <location>
        <begin position="23"/>
        <end position="297"/>
    </location>
</feature>
<gene>
    <name evidence="2" type="ORF">KIH39_10125</name>
</gene>
<reference evidence="2" key="1">
    <citation type="submission" date="2021-05" db="EMBL/GenBank/DDBJ databases">
        <title>Complete genome sequence of the cellulolytic planctomycete Telmatocola sphagniphila SP2T and characterization of the first cellulase from planctomycetes.</title>
        <authorList>
            <person name="Rakitin A.L."/>
            <person name="Beletsky A.V."/>
            <person name="Naumoff D.G."/>
            <person name="Kulichevskaya I.S."/>
            <person name="Mardanov A.V."/>
            <person name="Ravin N.V."/>
            <person name="Dedysh S.N."/>
        </authorList>
    </citation>
    <scope>NUCLEOTIDE SEQUENCE</scope>
    <source>
        <strain evidence="2">SP2T</strain>
    </source>
</reference>
<organism evidence="2 3">
    <name type="scientific">Telmatocola sphagniphila</name>
    <dbReference type="NCBI Taxonomy" id="1123043"/>
    <lineage>
        <taxon>Bacteria</taxon>
        <taxon>Pseudomonadati</taxon>
        <taxon>Planctomycetota</taxon>
        <taxon>Planctomycetia</taxon>
        <taxon>Gemmatales</taxon>
        <taxon>Gemmataceae</taxon>
    </lineage>
</organism>
<protein>
    <recommendedName>
        <fullName evidence="4">Transporter</fullName>
    </recommendedName>
</protein>
<dbReference type="Proteomes" id="UP000676194">
    <property type="component" value="Chromosome"/>
</dbReference>
<dbReference type="AlphaFoldDB" id="A0A8E6EZZ2"/>
<keyword evidence="3" id="KW-1185">Reference proteome</keyword>
<dbReference type="KEGG" id="tsph:KIH39_10125"/>
<accession>A0A8E6EZZ2</accession>
<sequence length="297" mass="33332">MMRLRFSLMLLAALICQSHLQAQEDDPSQIDFFKALNLAPLASQQDRFQIYESANNEGLLQNLSNNRTNDFNFNNTSPNGSVASLYSLGNGAIRDLGRINVKQESYLPATYVKSKLEVPDTLTTDRSVPYTSNNWKADELLKLTLPEFETVFIFGQFTGKGDYVRNTDADITGKTGVGVKFNPLPETELQFRTGRQLSITDLTSAVLDHSQFMMEVLAKMPLPVPMLDAFKLQLEYTGSALAAPTPADRSTIKQDLRIVFPVGKSNEFYLGAKYKYDFSNTPWIDRSEIYVGVTIKH</sequence>
<evidence type="ECO:0000313" key="2">
    <source>
        <dbReference type="EMBL" id="QVL34238.1"/>
    </source>
</evidence>
<evidence type="ECO:0008006" key="4">
    <source>
        <dbReference type="Google" id="ProtNLM"/>
    </source>
</evidence>
<proteinExistence type="predicted"/>
<dbReference type="EMBL" id="CP074694">
    <property type="protein sequence ID" value="QVL34238.1"/>
    <property type="molecule type" value="Genomic_DNA"/>
</dbReference>
<keyword evidence="1" id="KW-0732">Signal</keyword>
<evidence type="ECO:0000313" key="3">
    <source>
        <dbReference type="Proteomes" id="UP000676194"/>
    </source>
</evidence>
<feature type="signal peptide" evidence="1">
    <location>
        <begin position="1"/>
        <end position="22"/>
    </location>
</feature>
<evidence type="ECO:0000256" key="1">
    <source>
        <dbReference type="SAM" id="SignalP"/>
    </source>
</evidence>
<dbReference type="RefSeq" id="WP_213499210.1">
    <property type="nucleotide sequence ID" value="NZ_CP074694.1"/>
</dbReference>